<proteinExistence type="predicted"/>
<dbReference type="AlphaFoldDB" id="A0A2U1CWR7"/>
<gene>
    <name evidence="2" type="ORF">C8D92_105192</name>
</gene>
<accession>A0A2U1CWR7</accession>
<comment type="caution">
    <text evidence="2">The sequence shown here is derived from an EMBL/GenBank/DDBJ whole genome shotgun (WGS) entry which is preliminary data.</text>
</comment>
<dbReference type="RefSeq" id="WP_116919174.1">
    <property type="nucleotide sequence ID" value="NZ_QEKQ01000005.1"/>
</dbReference>
<name>A0A2U1CWR7_9GAMM</name>
<evidence type="ECO:0000313" key="3">
    <source>
        <dbReference type="Proteomes" id="UP000245887"/>
    </source>
</evidence>
<protein>
    <submittedName>
        <fullName evidence="2">Uncharacterized protein</fullName>
    </submittedName>
</protein>
<feature type="signal peptide" evidence="1">
    <location>
        <begin position="1"/>
        <end position="23"/>
    </location>
</feature>
<dbReference type="OrthoDB" id="6197177at2"/>
<organism evidence="2 3">
    <name type="scientific">Tamilnaduibacter salinus</name>
    <dbReference type="NCBI Taxonomy" id="1484056"/>
    <lineage>
        <taxon>Bacteria</taxon>
        <taxon>Pseudomonadati</taxon>
        <taxon>Pseudomonadota</taxon>
        <taxon>Gammaproteobacteria</taxon>
        <taxon>Pseudomonadales</taxon>
        <taxon>Marinobacteraceae</taxon>
        <taxon>Tamilnaduibacter</taxon>
    </lineage>
</organism>
<sequence>MRRCQALLLLPLLGLGLAFVATAQSEGLRIVYQNYDFYVPEKPVLMAYLGTDSDILIAKYSEKPGKKFIGFSRERDLNTGECPPAAFFEQALEKRNGACREGSLKAFRTVFMKDRDSGRWSGEGHQFYYFVSPEQSTVFIISDKKNEAVYKVESDYLDKDAIKAIFSEYL</sequence>
<evidence type="ECO:0000313" key="2">
    <source>
        <dbReference type="EMBL" id="PVY76439.1"/>
    </source>
</evidence>
<reference evidence="2 3" key="1">
    <citation type="submission" date="2018-04" db="EMBL/GenBank/DDBJ databases">
        <title>Genomic Encyclopedia of Type Strains, Phase IV (KMG-IV): sequencing the most valuable type-strain genomes for metagenomic binning, comparative biology and taxonomic classification.</title>
        <authorList>
            <person name="Goeker M."/>
        </authorList>
    </citation>
    <scope>NUCLEOTIDE SEQUENCE [LARGE SCALE GENOMIC DNA]</scope>
    <source>
        <strain evidence="2 3">DSM 28688</strain>
    </source>
</reference>
<dbReference type="Proteomes" id="UP000245887">
    <property type="component" value="Unassembled WGS sequence"/>
</dbReference>
<feature type="chain" id="PRO_5015651263" evidence="1">
    <location>
        <begin position="24"/>
        <end position="170"/>
    </location>
</feature>
<keyword evidence="1" id="KW-0732">Signal</keyword>
<dbReference type="EMBL" id="QEKQ01000005">
    <property type="protein sequence ID" value="PVY76439.1"/>
    <property type="molecule type" value="Genomic_DNA"/>
</dbReference>
<evidence type="ECO:0000256" key="1">
    <source>
        <dbReference type="SAM" id="SignalP"/>
    </source>
</evidence>